<dbReference type="AlphaFoldDB" id="A0A5P2D140"/>
<dbReference type="InterPro" id="IPR053860">
    <property type="entry name" value="DUF6932"/>
</dbReference>
<evidence type="ECO:0000313" key="1">
    <source>
        <dbReference type="EMBL" id="QES48854.1"/>
    </source>
</evidence>
<organism evidence="1 2">
    <name type="scientific">Streptomyces venezuelae</name>
    <dbReference type="NCBI Taxonomy" id="54571"/>
    <lineage>
        <taxon>Bacteria</taxon>
        <taxon>Bacillati</taxon>
        <taxon>Actinomycetota</taxon>
        <taxon>Actinomycetes</taxon>
        <taxon>Kitasatosporales</taxon>
        <taxon>Streptomycetaceae</taxon>
        <taxon>Streptomyces</taxon>
    </lineage>
</organism>
<evidence type="ECO:0000313" key="2">
    <source>
        <dbReference type="Proteomes" id="UP000325211"/>
    </source>
</evidence>
<dbReference type="Proteomes" id="UP000325211">
    <property type="component" value="Chromosome"/>
</dbReference>
<accession>A0A5P2D140</accession>
<sequence>MMGVLPDLDPKTGLLPPGRYPASLSHLERAYVSAPGFADSSTRRHLWEEWQCHRAIVEAETGDIARTWLGGSFVSAKLDPGDIDVTYLLHSHVYDALDRDSLVSLDDLTDRSWCVERGMRIDAT</sequence>
<gene>
    <name evidence="1" type="ORF">DEJ50_14535</name>
</gene>
<proteinExistence type="predicted"/>
<dbReference type="Pfam" id="PF22014">
    <property type="entry name" value="DUF6932"/>
    <property type="match status" value="1"/>
</dbReference>
<reference evidence="1 2" key="1">
    <citation type="submission" date="2018-05" db="EMBL/GenBank/DDBJ databases">
        <title>Streptomyces venezuelae.</title>
        <authorList>
            <person name="Kim W."/>
            <person name="Lee N."/>
            <person name="Cho B.-K."/>
        </authorList>
    </citation>
    <scope>NUCLEOTIDE SEQUENCE [LARGE SCALE GENOMIC DNA]</scope>
    <source>
        <strain evidence="1 2">ATCC 21782</strain>
    </source>
</reference>
<dbReference type="EMBL" id="CP029190">
    <property type="protein sequence ID" value="QES48854.1"/>
    <property type="molecule type" value="Genomic_DNA"/>
</dbReference>
<protein>
    <submittedName>
        <fullName evidence="1">Uncharacterized protein</fullName>
    </submittedName>
</protein>
<name>A0A5P2D140_STRVZ</name>